<name>A0AAV5ST70_9BILA</name>
<sequence length="252" mass="29282">QVSLEQGTIIRGKRLTYIVDEELGANRFTVLTPQYGRTVMRLEKITETDRLQRLNNELSLLMTAENAPPEHRTHLLRLYDFCVTADFKFLVASRVGPSIEDLQYKFGAMFGPRTVRHIAAETLKAIREVHELGYVLRDVRPSIFNIGPSPFGEKCIYIGTYNRVAYKGANNKPKRTRPHVRVALYASRARLRERECTIRDDYESWLYMVMDLYDQRWIRDEQGLGREERVVEILKQKDAIMRCESPASPLCP</sequence>
<dbReference type="InterPro" id="IPR050235">
    <property type="entry name" value="CK1_Ser-Thr_kinase"/>
</dbReference>
<organism evidence="2 3">
    <name type="scientific">Pristionchus entomophagus</name>
    <dbReference type="NCBI Taxonomy" id="358040"/>
    <lineage>
        <taxon>Eukaryota</taxon>
        <taxon>Metazoa</taxon>
        <taxon>Ecdysozoa</taxon>
        <taxon>Nematoda</taxon>
        <taxon>Chromadorea</taxon>
        <taxon>Rhabditida</taxon>
        <taxon>Rhabditina</taxon>
        <taxon>Diplogasteromorpha</taxon>
        <taxon>Diplogasteroidea</taxon>
        <taxon>Neodiplogasteridae</taxon>
        <taxon>Pristionchus</taxon>
    </lineage>
</organism>
<dbReference type="EMBL" id="BTSX01000002">
    <property type="protein sequence ID" value="GMS83394.1"/>
    <property type="molecule type" value="Genomic_DNA"/>
</dbReference>
<feature type="non-terminal residue" evidence="2">
    <location>
        <position position="252"/>
    </location>
</feature>
<dbReference type="GO" id="GO:0005524">
    <property type="term" value="F:ATP binding"/>
    <property type="evidence" value="ECO:0007669"/>
    <property type="project" value="InterPro"/>
</dbReference>
<dbReference type="SUPFAM" id="SSF56112">
    <property type="entry name" value="Protein kinase-like (PK-like)"/>
    <property type="match status" value="1"/>
</dbReference>
<keyword evidence="3" id="KW-1185">Reference proteome</keyword>
<dbReference type="PROSITE" id="PS50011">
    <property type="entry name" value="PROTEIN_KINASE_DOM"/>
    <property type="match status" value="1"/>
</dbReference>
<dbReference type="AlphaFoldDB" id="A0AAV5ST70"/>
<comment type="caution">
    <text evidence="2">The sequence shown here is derived from an EMBL/GenBank/DDBJ whole genome shotgun (WGS) entry which is preliminary data.</text>
</comment>
<feature type="domain" description="Protein kinase" evidence="1">
    <location>
        <begin position="17"/>
        <end position="252"/>
    </location>
</feature>
<reference evidence="2" key="1">
    <citation type="submission" date="2023-10" db="EMBL/GenBank/DDBJ databases">
        <title>Genome assembly of Pristionchus species.</title>
        <authorList>
            <person name="Yoshida K."/>
            <person name="Sommer R.J."/>
        </authorList>
    </citation>
    <scope>NUCLEOTIDE SEQUENCE</scope>
    <source>
        <strain evidence="2">RS0144</strain>
    </source>
</reference>
<dbReference type="Gene3D" id="1.10.510.10">
    <property type="entry name" value="Transferase(Phosphotransferase) domain 1"/>
    <property type="match status" value="1"/>
</dbReference>
<accession>A0AAV5ST70</accession>
<evidence type="ECO:0000313" key="3">
    <source>
        <dbReference type="Proteomes" id="UP001432027"/>
    </source>
</evidence>
<feature type="non-terminal residue" evidence="2">
    <location>
        <position position="1"/>
    </location>
</feature>
<protein>
    <recommendedName>
        <fullName evidence="1">Protein kinase domain-containing protein</fullName>
    </recommendedName>
</protein>
<proteinExistence type="predicted"/>
<gene>
    <name evidence="2" type="ORF">PENTCL1PPCAC_5569</name>
</gene>
<dbReference type="PANTHER" id="PTHR11909">
    <property type="entry name" value="CASEIN KINASE-RELATED"/>
    <property type="match status" value="1"/>
</dbReference>
<evidence type="ECO:0000259" key="1">
    <source>
        <dbReference type="PROSITE" id="PS50011"/>
    </source>
</evidence>
<evidence type="ECO:0000313" key="2">
    <source>
        <dbReference type="EMBL" id="GMS83394.1"/>
    </source>
</evidence>
<dbReference type="InterPro" id="IPR011009">
    <property type="entry name" value="Kinase-like_dom_sf"/>
</dbReference>
<dbReference type="Proteomes" id="UP001432027">
    <property type="component" value="Unassembled WGS sequence"/>
</dbReference>
<dbReference type="InterPro" id="IPR000719">
    <property type="entry name" value="Prot_kinase_dom"/>
</dbReference>
<dbReference type="GO" id="GO:0004672">
    <property type="term" value="F:protein kinase activity"/>
    <property type="evidence" value="ECO:0007669"/>
    <property type="project" value="InterPro"/>
</dbReference>